<reference evidence="1 2" key="1">
    <citation type="submission" date="2013-06" db="EMBL/GenBank/DDBJ databases">
        <title>The Genome Sequence of Acinetobacter rudis CIP 110305.</title>
        <authorList>
            <consortium name="The Broad Institute Genome Sequencing Platform"/>
            <consortium name="The Broad Institute Genome Sequencing Center for Infectious Disease"/>
            <person name="Cerqueira G."/>
            <person name="Feldgarden M."/>
            <person name="Courvalin P."/>
            <person name="Perichon B."/>
            <person name="Grillot-Courvalin C."/>
            <person name="Clermont D."/>
            <person name="Rocha E."/>
            <person name="Yoon E.-J."/>
            <person name="Nemec A."/>
            <person name="Young S.K."/>
            <person name="Zeng Q."/>
            <person name="Gargeya S."/>
            <person name="Fitzgerald M."/>
            <person name="Abouelleil A."/>
            <person name="Alvarado L."/>
            <person name="Berlin A.M."/>
            <person name="Chapman S.B."/>
            <person name="Dewar J."/>
            <person name="Goldberg J."/>
            <person name="Griggs A."/>
            <person name="Gujja S."/>
            <person name="Hansen M."/>
            <person name="Howarth C."/>
            <person name="Imamovic A."/>
            <person name="Larimer J."/>
            <person name="McCowan C."/>
            <person name="Murphy C."/>
            <person name="Pearson M."/>
            <person name="Priest M."/>
            <person name="Roberts A."/>
            <person name="Saif S."/>
            <person name="Shea T."/>
            <person name="Sykes S."/>
            <person name="Wortman J."/>
            <person name="Nusbaum C."/>
            <person name="Birren B."/>
        </authorList>
    </citation>
    <scope>NUCLEOTIDE SEQUENCE [LARGE SCALE GENOMIC DNA]</scope>
    <source>
        <strain evidence="1 2">CIP 110305</strain>
    </source>
</reference>
<dbReference type="AlphaFoldDB" id="S3N748"/>
<protein>
    <submittedName>
        <fullName evidence="1">Uncharacterized protein</fullName>
    </submittedName>
</protein>
<evidence type="ECO:0000313" key="2">
    <source>
        <dbReference type="Proteomes" id="UP000014568"/>
    </source>
</evidence>
<dbReference type="EMBL" id="ATGI01000013">
    <property type="protein sequence ID" value="EPF75677.1"/>
    <property type="molecule type" value="Genomic_DNA"/>
</dbReference>
<name>S3N748_9GAMM</name>
<dbReference type="eggNOG" id="COG5295">
    <property type="taxonomic scope" value="Bacteria"/>
</dbReference>
<organism evidence="1 2">
    <name type="scientific">Acinetobacter rudis CIP 110305</name>
    <dbReference type="NCBI Taxonomy" id="421052"/>
    <lineage>
        <taxon>Bacteria</taxon>
        <taxon>Pseudomonadati</taxon>
        <taxon>Pseudomonadota</taxon>
        <taxon>Gammaproteobacteria</taxon>
        <taxon>Moraxellales</taxon>
        <taxon>Moraxellaceae</taxon>
        <taxon>Acinetobacter</taxon>
    </lineage>
</organism>
<proteinExistence type="predicted"/>
<dbReference type="Gene3D" id="3.30.1300.30">
    <property type="entry name" value="GSPII I/J protein-like"/>
    <property type="match status" value="1"/>
</dbReference>
<gene>
    <name evidence="1" type="ORF">F945_01344</name>
</gene>
<comment type="caution">
    <text evidence="1">The sequence shown here is derived from an EMBL/GenBank/DDBJ whole genome shotgun (WGS) entry which is preliminary data.</text>
</comment>
<sequence>MALETAPYVAGKWSYAAAAAHHGGENAVGVTLRKTADNGRWSLTVVVLPQHLKVIQASVLVLVA</sequence>
<dbReference type="HOGENOM" id="CLU_2857499_0_0_6"/>
<dbReference type="PATRIC" id="fig|421052.3.peg.1314"/>
<dbReference type="Proteomes" id="UP000014568">
    <property type="component" value="Unassembled WGS sequence"/>
</dbReference>
<accession>S3N748</accession>
<evidence type="ECO:0000313" key="1">
    <source>
        <dbReference type="EMBL" id="EPF75677.1"/>
    </source>
</evidence>
<keyword evidence="2" id="KW-1185">Reference proteome</keyword>